<dbReference type="PANTHER" id="PTHR40088">
    <property type="entry name" value="PECTATE LYASE (EUROFUNG)"/>
    <property type="match status" value="1"/>
</dbReference>
<dbReference type="SUPFAM" id="SSF51126">
    <property type="entry name" value="Pectin lyase-like"/>
    <property type="match status" value="1"/>
</dbReference>
<dbReference type="Gene3D" id="2.160.20.10">
    <property type="entry name" value="Single-stranded right-handed beta-helix, Pectin lyase-like"/>
    <property type="match status" value="1"/>
</dbReference>
<dbReference type="Pfam" id="PF07602">
    <property type="entry name" value="DUF1565"/>
    <property type="match status" value="1"/>
</dbReference>
<comment type="subcellular location">
    <subcellularLocation>
        <location evidence="1">Secreted</location>
    </subcellularLocation>
</comment>
<evidence type="ECO:0000256" key="4">
    <source>
        <dbReference type="SAM" id="SignalP"/>
    </source>
</evidence>
<gene>
    <name evidence="7" type="ORF">RM445_19320</name>
</gene>
<dbReference type="Proteomes" id="UP001183202">
    <property type="component" value="Unassembled WGS sequence"/>
</dbReference>
<dbReference type="InterPro" id="IPR014755">
    <property type="entry name" value="Cu-Rt/internalin_Ig-like"/>
</dbReference>
<feature type="domain" description="SbsA Ig-like" evidence="6">
    <location>
        <begin position="516"/>
        <end position="629"/>
    </location>
</feature>
<dbReference type="EMBL" id="JAVREJ010000014">
    <property type="protein sequence ID" value="MDT0351679.1"/>
    <property type="molecule type" value="Genomic_DNA"/>
</dbReference>
<dbReference type="Gene3D" id="2.60.40.1220">
    <property type="match status" value="3"/>
</dbReference>
<sequence length="742" mass="75105">MPRDLSARVPSRLAAVVALVVVGLAAVSVGSTPAHAQGSVYYVNPDTKVGNNANTGTSSGAPFATLQKALDVAQAGATINLAAGTYREAVITKRAGTAAAPITVKGPQEGRDKAVLYGLGGRVFSIDHSYYTLTGFTIDGQQNIARSEYPNVSSLSQIEAFKNSVQAKAVNSKLVYVGASTTSADIVGTTISNMFLNGSGGECVRFRNRAANSLIVDSVIQWCGMRASGSGDQYKYHNAEGVYIGTSPKSTDQPFAANDTSNNIVVSNSTINTYGSECFEVKENANRNRLENSDCGWNDEPLANQGSNVELRGDHNTVLGSRLSQSRSWNLKLASDSTTYDKGGNTAQGTTFSSAATYPIINKQTGSGPFCGNTFPSGTIADPSGKAVSSPATCTGSTAPTVTARTPAANATGIAPTDNVTATFSEAVQGVSATTFTLKPSTPVTAAAVAATFKYDSASRTATLDPSADLAANMQYTATLTGGASGIKSATGTPLATATWNFTTAPGSAAPAPPVDTAAPTVATRTPAANATGFGIGDNVTATFSEPVTGVRGTVTGGPAATFSLKNATTGAAIAASVGYDAATRKATLDPTSNLAANTRFTATLTGGTTGIKDMANNPLATGSWTFTTGAAPDTIAPTVTARTPSANATGVSRTRDITATFSEGVAGVGGTSVTLKNAFTGAVIAAGVSYSASTRVVTLNPSSTLAANTKFTVTLTGGAGAIKDAAGNPLTTVSWTFTTSR</sequence>
<dbReference type="InterPro" id="IPR012334">
    <property type="entry name" value="Pectin_lyas_fold"/>
</dbReference>
<dbReference type="InterPro" id="IPR032812">
    <property type="entry name" value="SbsA_Ig"/>
</dbReference>
<feature type="domain" description="DUF1565" evidence="5">
    <location>
        <begin position="50"/>
        <end position="270"/>
    </location>
</feature>
<evidence type="ECO:0000259" key="5">
    <source>
        <dbReference type="Pfam" id="PF07602"/>
    </source>
</evidence>
<keyword evidence="8" id="KW-1185">Reference proteome</keyword>
<evidence type="ECO:0000256" key="1">
    <source>
        <dbReference type="ARBA" id="ARBA00004613"/>
    </source>
</evidence>
<feature type="chain" id="PRO_5045882308" evidence="4">
    <location>
        <begin position="37"/>
        <end position="742"/>
    </location>
</feature>
<keyword evidence="3 4" id="KW-0732">Signal</keyword>
<dbReference type="RefSeq" id="WP_311558094.1">
    <property type="nucleotide sequence ID" value="NZ_JAVREJ010000014.1"/>
</dbReference>
<protein>
    <submittedName>
        <fullName evidence="7">Ig-like domain-containing protein</fullName>
    </submittedName>
</protein>
<dbReference type="InterPro" id="IPR011459">
    <property type="entry name" value="DUF1565"/>
</dbReference>
<reference evidence="8" key="1">
    <citation type="submission" date="2023-07" db="EMBL/GenBank/DDBJ databases">
        <title>30 novel species of actinomycetes from the DSMZ collection.</title>
        <authorList>
            <person name="Nouioui I."/>
        </authorList>
    </citation>
    <scope>NUCLEOTIDE SEQUENCE [LARGE SCALE GENOMIC DNA]</scope>
    <source>
        <strain evidence="8">DSM 45834</strain>
    </source>
</reference>
<name>A0ABU2NCT3_9PSEU</name>
<comment type="caution">
    <text evidence="7">The sequence shown here is derived from an EMBL/GenBank/DDBJ whole genome shotgun (WGS) entry which is preliminary data.</text>
</comment>
<dbReference type="InterPro" id="IPR052052">
    <property type="entry name" value="Polysaccharide_Lyase_9"/>
</dbReference>
<feature type="signal peptide" evidence="4">
    <location>
        <begin position="1"/>
        <end position="36"/>
    </location>
</feature>
<organism evidence="7 8">
    <name type="scientific">Pseudonocardia charpentierae</name>
    <dbReference type="NCBI Taxonomy" id="3075545"/>
    <lineage>
        <taxon>Bacteria</taxon>
        <taxon>Bacillati</taxon>
        <taxon>Actinomycetota</taxon>
        <taxon>Actinomycetes</taxon>
        <taxon>Pseudonocardiales</taxon>
        <taxon>Pseudonocardiaceae</taxon>
        <taxon>Pseudonocardia</taxon>
    </lineage>
</organism>
<dbReference type="InterPro" id="IPR011050">
    <property type="entry name" value="Pectin_lyase_fold/virulence"/>
</dbReference>
<evidence type="ECO:0000313" key="8">
    <source>
        <dbReference type="Proteomes" id="UP001183202"/>
    </source>
</evidence>
<evidence type="ECO:0000256" key="3">
    <source>
        <dbReference type="ARBA" id="ARBA00022729"/>
    </source>
</evidence>
<evidence type="ECO:0000259" key="6">
    <source>
        <dbReference type="Pfam" id="PF13205"/>
    </source>
</evidence>
<feature type="domain" description="SbsA Ig-like" evidence="6">
    <location>
        <begin position="634"/>
        <end position="740"/>
    </location>
</feature>
<keyword evidence="2" id="KW-0964">Secreted</keyword>
<dbReference type="Pfam" id="PF13205">
    <property type="entry name" value="Big_5"/>
    <property type="match status" value="3"/>
</dbReference>
<feature type="domain" description="SbsA Ig-like" evidence="6">
    <location>
        <begin position="397"/>
        <end position="504"/>
    </location>
</feature>
<proteinExistence type="predicted"/>
<dbReference type="PANTHER" id="PTHR40088:SF2">
    <property type="entry name" value="SECRETED SUGAR HYDROLASE"/>
    <property type="match status" value="1"/>
</dbReference>
<evidence type="ECO:0000256" key="2">
    <source>
        <dbReference type="ARBA" id="ARBA00022525"/>
    </source>
</evidence>
<evidence type="ECO:0000313" key="7">
    <source>
        <dbReference type="EMBL" id="MDT0351679.1"/>
    </source>
</evidence>
<accession>A0ABU2NCT3</accession>